<keyword evidence="1" id="KW-0560">Oxidoreductase</keyword>
<dbReference type="GO" id="GO:0016627">
    <property type="term" value="F:oxidoreductase activity, acting on the CH-CH group of donors"/>
    <property type="evidence" value="ECO:0007669"/>
    <property type="project" value="TreeGrafter"/>
</dbReference>
<dbReference type="AlphaFoldDB" id="A0A6M1KUD7"/>
<sequence>MTDEHVRNALSDLVASRSLGVLATIRRDGRPQLSNVVYAYDRPNGLIRVSVTDGRAKTANLRRDPRASFHVSSDDGWSYAVAEVRAELTPVAAEPGDDTVAELVDLYRAVRGEHPDWDDYRRAMVAEGRLVLRLRVERLYGIPPRG</sequence>
<protein>
    <submittedName>
        <fullName evidence="3">PPOX class F420-dependent oxidoreductase</fullName>
    </submittedName>
</protein>
<evidence type="ECO:0000313" key="3">
    <source>
        <dbReference type="EMBL" id="NGM13618.1"/>
    </source>
</evidence>
<dbReference type="GO" id="GO:0005829">
    <property type="term" value="C:cytosol"/>
    <property type="evidence" value="ECO:0007669"/>
    <property type="project" value="TreeGrafter"/>
</dbReference>
<comment type="caution">
    <text evidence="3">The sequence shown here is derived from an EMBL/GenBank/DDBJ whole genome shotgun (WGS) entry which is preliminary data.</text>
</comment>
<organism evidence="3 4">
    <name type="scientific">Verrucosispora sioxanthis</name>
    <dbReference type="NCBI Taxonomy" id="2499994"/>
    <lineage>
        <taxon>Bacteria</taxon>
        <taxon>Bacillati</taxon>
        <taxon>Actinomycetota</taxon>
        <taxon>Actinomycetes</taxon>
        <taxon>Micromonosporales</taxon>
        <taxon>Micromonosporaceae</taxon>
        <taxon>Micromonospora</taxon>
    </lineage>
</organism>
<gene>
    <name evidence="3" type="ORF">ENC19_13580</name>
</gene>
<dbReference type="PANTHER" id="PTHR35176">
    <property type="entry name" value="HEME OXYGENASE HI_0854-RELATED"/>
    <property type="match status" value="1"/>
</dbReference>
<feature type="domain" description="Pyridoxamine 5'-phosphate oxidase N-terminal" evidence="2">
    <location>
        <begin position="9"/>
        <end position="140"/>
    </location>
</feature>
<dbReference type="SUPFAM" id="SSF50475">
    <property type="entry name" value="FMN-binding split barrel"/>
    <property type="match status" value="1"/>
</dbReference>
<proteinExistence type="predicted"/>
<dbReference type="PANTHER" id="PTHR35176:SF2">
    <property type="entry name" value="F420H(2)-DEPENDENT REDUCTASE RV1155"/>
    <property type="match status" value="1"/>
</dbReference>
<dbReference type="InterPro" id="IPR012349">
    <property type="entry name" value="Split_barrel_FMN-bd"/>
</dbReference>
<dbReference type="InterPro" id="IPR011576">
    <property type="entry name" value="Pyridox_Oxase_N"/>
</dbReference>
<accession>A0A6M1KUD7</accession>
<evidence type="ECO:0000256" key="1">
    <source>
        <dbReference type="ARBA" id="ARBA00023002"/>
    </source>
</evidence>
<dbReference type="EMBL" id="SAIY01000004">
    <property type="protein sequence ID" value="NGM13618.1"/>
    <property type="molecule type" value="Genomic_DNA"/>
</dbReference>
<keyword evidence="4" id="KW-1185">Reference proteome</keyword>
<dbReference type="Gene3D" id="2.30.110.10">
    <property type="entry name" value="Electron Transport, Fmn-binding Protein, Chain A"/>
    <property type="match status" value="1"/>
</dbReference>
<dbReference type="NCBIfam" id="TIGR03618">
    <property type="entry name" value="Rv1155_F420"/>
    <property type="match status" value="1"/>
</dbReference>
<evidence type="ECO:0000313" key="4">
    <source>
        <dbReference type="Proteomes" id="UP000478148"/>
    </source>
</evidence>
<dbReference type="Proteomes" id="UP000478148">
    <property type="component" value="Unassembled WGS sequence"/>
</dbReference>
<reference evidence="3 4" key="1">
    <citation type="submission" date="2020-02" db="EMBL/GenBank/DDBJ databases">
        <title>Draft Genome Sequence of Verrucosispora sp. Strain CWR15, Isolated from Gulf of Mexico Sponge.</title>
        <authorList>
            <person name="Kennedy S.J."/>
            <person name="Cella E."/>
            <person name="Azarian T."/>
            <person name="Baker B.J."/>
            <person name="Shaw L.N."/>
        </authorList>
    </citation>
    <scope>NUCLEOTIDE SEQUENCE [LARGE SCALE GENOMIC DNA]</scope>
    <source>
        <strain evidence="3 4">CWR15</strain>
    </source>
</reference>
<dbReference type="InterPro" id="IPR052019">
    <property type="entry name" value="F420H2_bilvrd_red/Heme_oxyg"/>
</dbReference>
<dbReference type="GO" id="GO:0070967">
    <property type="term" value="F:coenzyme F420 binding"/>
    <property type="evidence" value="ECO:0007669"/>
    <property type="project" value="TreeGrafter"/>
</dbReference>
<dbReference type="RefSeq" id="WP_164447561.1">
    <property type="nucleotide sequence ID" value="NZ_SAIY01000004.1"/>
</dbReference>
<dbReference type="Pfam" id="PF01243">
    <property type="entry name" value="PNPOx_N"/>
    <property type="match status" value="1"/>
</dbReference>
<evidence type="ECO:0000259" key="2">
    <source>
        <dbReference type="Pfam" id="PF01243"/>
    </source>
</evidence>
<dbReference type="InterPro" id="IPR019920">
    <property type="entry name" value="F420-binding_dom_put"/>
</dbReference>
<name>A0A6M1KUD7_9ACTN</name>